<name>A0ABU6TCW8_9FABA</name>
<keyword evidence="3" id="KW-1185">Reference proteome</keyword>
<comment type="caution">
    <text evidence="2">The sequence shown here is derived from an EMBL/GenBank/DDBJ whole genome shotgun (WGS) entry which is preliminary data.</text>
</comment>
<dbReference type="PANTHER" id="PTHR31672">
    <property type="entry name" value="BNACNNG10540D PROTEIN"/>
    <property type="match status" value="1"/>
</dbReference>
<dbReference type="Gene3D" id="1.20.1280.50">
    <property type="match status" value="1"/>
</dbReference>
<proteinExistence type="predicted"/>
<feature type="domain" description="F-box" evidence="1">
    <location>
        <begin position="14"/>
        <end position="64"/>
    </location>
</feature>
<accession>A0ABU6TCW8</accession>
<dbReference type="InterPro" id="IPR001810">
    <property type="entry name" value="F-box_dom"/>
</dbReference>
<dbReference type="Pfam" id="PF12937">
    <property type="entry name" value="F-box-like"/>
    <property type="match status" value="1"/>
</dbReference>
<gene>
    <name evidence="2" type="ORF">PIB30_035564</name>
</gene>
<dbReference type="PROSITE" id="PS50181">
    <property type="entry name" value="FBOX"/>
    <property type="match status" value="1"/>
</dbReference>
<dbReference type="PANTHER" id="PTHR31672:SF13">
    <property type="entry name" value="F-BOX PROTEIN CPR30-LIKE"/>
    <property type="match status" value="1"/>
</dbReference>
<reference evidence="2 3" key="1">
    <citation type="journal article" date="2023" name="Plants (Basel)">
        <title>Bridging the Gap: Combining Genomics and Transcriptomics Approaches to Understand Stylosanthes scabra, an Orphan Legume from the Brazilian Caatinga.</title>
        <authorList>
            <person name="Ferreira-Neto J.R.C."/>
            <person name="da Silva M.D."/>
            <person name="Binneck E."/>
            <person name="de Melo N.F."/>
            <person name="da Silva R.H."/>
            <person name="de Melo A.L.T.M."/>
            <person name="Pandolfi V."/>
            <person name="Bustamante F.O."/>
            <person name="Brasileiro-Vidal A.C."/>
            <person name="Benko-Iseppon A.M."/>
        </authorList>
    </citation>
    <scope>NUCLEOTIDE SEQUENCE [LARGE SCALE GENOMIC DNA]</scope>
    <source>
        <tissue evidence="2">Leaves</tissue>
    </source>
</reference>
<dbReference type="Proteomes" id="UP001341840">
    <property type="component" value="Unassembled WGS sequence"/>
</dbReference>
<organism evidence="2 3">
    <name type="scientific">Stylosanthes scabra</name>
    <dbReference type="NCBI Taxonomy" id="79078"/>
    <lineage>
        <taxon>Eukaryota</taxon>
        <taxon>Viridiplantae</taxon>
        <taxon>Streptophyta</taxon>
        <taxon>Embryophyta</taxon>
        <taxon>Tracheophyta</taxon>
        <taxon>Spermatophyta</taxon>
        <taxon>Magnoliopsida</taxon>
        <taxon>eudicotyledons</taxon>
        <taxon>Gunneridae</taxon>
        <taxon>Pentapetalae</taxon>
        <taxon>rosids</taxon>
        <taxon>fabids</taxon>
        <taxon>Fabales</taxon>
        <taxon>Fabaceae</taxon>
        <taxon>Papilionoideae</taxon>
        <taxon>50 kb inversion clade</taxon>
        <taxon>dalbergioids sensu lato</taxon>
        <taxon>Dalbergieae</taxon>
        <taxon>Pterocarpus clade</taxon>
        <taxon>Stylosanthes</taxon>
    </lineage>
</organism>
<protein>
    <recommendedName>
        <fullName evidence="1">F-box domain-containing protein</fullName>
    </recommendedName>
</protein>
<evidence type="ECO:0000313" key="2">
    <source>
        <dbReference type="EMBL" id="MED6146562.1"/>
    </source>
</evidence>
<sequence>MKSSRKSSIHESFETALTHLPEEVLWKIFVKLDSKTVGRCRALSRCWEVQLNSHDFIKQHWDESKLKRATIIIGAGQNHEDDKSEWLFTTDLDNASQVQFNIPTNVNQERYTIVGSDRGILCLQLYRLGNSSKLMGVYHPIKLCWSEPIKFNLCVSKLGPNHVVQDGVVHWIGWGGEEVPDLLSIITFDMNINKFYETEVPVKAKADFDALTKYNGGVGFFTQTKVELGTRV</sequence>
<evidence type="ECO:0000259" key="1">
    <source>
        <dbReference type="PROSITE" id="PS50181"/>
    </source>
</evidence>
<evidence type="ECO:0000313" key="3">
    <source>
        <dbReference type="Proteomes" id="UP001341840"/>
    </source>
</evidence>
<dbReference type="EMBL" id="JASCZI010090791">
    <property type="protein sequence ID" value="MED6146562.1"/>
    <property type="molecule type" value="Genomic_DNA"/>
</dbReference>
<dbReference type="SUPFAM" id="SSF81383">
    <property type="entry name" value="F-box domain"/>
    <property type="match status" value="1"/>
</dbReference>
<dbReference type="InterPro" id="IPR050796">
    <property type="entry name" value="SCF_F-box_component"/>
</dbReference>
<dbReference type="InterPro" id="IPR036047">
    <property type="entry name" value="F-box-like_dom_sf"/>
</dbReference>